<evidence type="ECO:0000313" key="2">
    <source>
        <dbReference type="EMBL" id="KAK0733231.1"/>
    </source>
</evidence>
<accession>A0AA40BFD2</accession>
<proteinExistence type="predicted"/>
<protein>
    <submittedName>
        <fullName evidence="2">Uncharacterized protein</fullName>
    </submittedName>
</protein>
<keyword evidence="3" id="KW-1185">Reference proteome</keyword>
<feature type="transmembrane region" description="Helical" evidence="1">
    <location>
        <begin position="12"/>
        <end position="30"/>
    </location>
</feature>
<keyword evidence="1" id="KW-1133">Transmembrane helix</keyword>
<reference evidence="2" key="1">
    <citation type="submission" date="2023-06" db="EMBL/GenBank/DDBJ databases">
        <title>Genome-scale phylogeny and comparative genomics of the fungal order Sordariales.</title>
        <authorList>
            <consortium name="Lawrence Berkeley National Laboratory"/>
            <person name="Hensen N."/>
            <person name="Bonometti L."/>
            <person name="Westerberg I."/>
            <person name="Brannstrom I.O."/>
            <person name="Guillou S."/>
            <person name="Cros-Aarteil S."/>
            <person name="Calhoun S."/>
            <person name="Haridas S."/>
            <person name="Kuo A."/>
            <person name="Mondo S."/>
            <person name="Pangilinan J."/>
            <person name="Riley R."/>
            <person name="LaButti K."/>
            <person name="Andreopoulos B."/>
            <person name="Lipzen A."/>
            <person name="Chen C."/>
            <person name="Yanf M."/>
            <person name="Daum C."/>
            <person name="Ng V."/>
            <person name="Clum A."/>
            <person name="Steindorff A."/>
            <person name="Ohm R."/>
            <person name="Martin F."/>
            <person name="Silar P."/>
            <person name="Natvig D."/>
            <person name="Lalanne C."/>
            <person name="Gautier V."/>
            <person name="Ament-velasquez S.L."/>
            <person name="Kruys A."/>
            <person name="Hutchinson M.I."/>
            <person name="Powell A.J."/>
            <person name="Barry K."/>
            <person name="Miller A.N."/>
            <person name="Grigoriev I.V."/>
            <person name="Debuchy R."/>
            <person name="Gladieux P."/>
            <person name="Thoren M.H."/>
            <person name="Johannesson H."/>
        </authorList>
    </citation>
    <scope>NUCLEOTIDE SEQUENCE</scope>
    <source>
        <strain evidence="2">SMH2392-1A</strain>
    </source>
</reference>
<organism evidence="2 3">
    <name type="scientific">Lasiosphaeria miniovina</name>
    <dbReference type="NCBI Taxonomy" id="1954250"/>
    <lineage>
        <taxon>Eukaryota</taxon>
        <taxon>Fungi</taxon>
        <taxon>Dikarya</taxon>
        <taxon>Ascomycota</taxon>
        <taxon>Pezizomycotina</taxon>
        <taxon>Sordariomycetes</taxon>
        <taxon>Sordariomycetidae</taxon>
        <taxon>Sordariales</taxon>
        <taxon>Lasiosphaeriaceae</taxon>
        <taxon>Lasiosphaeria</taxon>
    </lineage>
</organism>
<dbReference type="AlphaFoldDB" id="A0AA40BFD2"/>
<dbReference type="GeneID" id="85324060"/>
<sequence>MDEISSDTVVELMALLLALPSTALILARCYRRWRQRPSRSPHDGQFLMCATIPLLCCDSLSDFPSALQKKRPSLSIPAALFALRITLPIPRNLEH</sequence>
<dbReference type="RefSeq" id="XP_060302108.1">
    <property type="nucleotide sequence ID" value="XM_060440790.1"/>
</dbReference>
<dbReference type="EMBL" id="JAUIRO010000001">
    <property type="protein sequence ID" value="KAK0733231.1"/>
    <property type="molecule type" value="Genomic_DNA"/>
</dbReference>
<keyword evidence="1" id="KW-0812">Transmembrane</keyword>
<evidence type="ECO:0000256" key="1">
    <source>
        <dbReference type="SAM" id="Phobius"/>
    </source>
</evidence>
<comment type="caution">
    <text evidence="2">The sequence shown here is derived from an EMBL/GenBank/DDBJ whole genome shotgun (WGS) entry which is preliminary data.</text>
</comment>
<keyword evidence="1" id="KW-0472">Membrane</keyword>
<evidence type="ECO:0000313" key="3">
    <source>
        <dbReference type="Proteomes" id="UP001172101"/>
    </source>
</evidence>
<gene>
    <name evidence="2" type="ORF">B0T26DRAFT_683182</name>
</gene>
<name>A0AA40BFD2_9PEZI</name>
<dbReference type="Proteomes" id="UP001172101">
    <property type="component" value="Unassembled WGS sequence"/>
</dbReference>